<sequence>MEATTRETNDLSRGDEACGAAVKAFTSDTPSKSVVSPPKFHFRSESVKSIFSNEKTFPFGNTAASGSLSGASFNPSRKSTDTFSSPQKAEEKNLGATEPPKSRSAPQDTKAASVAPEARDGPSTFSFKLPNQGEC</sequence>
<gene>
    <name evidence="2" type="ORF">CIB84_017497</name>
</gene>
<dbReference type="AlphaFoldDB" id="A0A2P4S3P6"/>
<keyword evidence="3" id="KW-1185">Reference proteome</keyword>
<evidence type="ECO:0008006" key="4">
    <source>
        <dbReference type="Google" id="ProtNLM"/>
    </source>
</evidence>
<dbReference type="EMBL" id="PPHD01117236">
    <property type="protein sequence ID" value="POI18760.1"/>
    <property type="molecule type" value="Genomic_DNA"/>
</dbReference>
<dbReference type="OrthoDB" id="9122622at2759"/>
<evidence type="ECO:0000313" key="3">
    <source>
        <dbReference type="Proteomes" id="UP000237246"/>
    </source>
</evidence>
<evidence type="ECO:0000313" key="2">
    <source>
        <dbReference type="EMBL" id="POI18760.1"/>
    </source>
</evidence>
<dbReference type="Proteomes" id="UP000237246">
    <property type="component" value="Unassembled WGS sequence"/>
</dbReference>
<comment type="caution">
    <text evidence="2">The sequence shown here is derived from an EMBL/GenBank/DDBJ whole genome shotgun (WGS) entry which is preliminary data.</text>
</comment>
<name>A0A2P4S3P6_BAMTH</name>
<evidence type="ECO:0000256" key="1">
    <source>
        <dbReference type="SAM" id="MobiDB-lite"/>
    </source>
</evidence>
<accession>A0A2P4S3P6</accession>
<feature type="region of interest" description="Disordered" evidence="1">
    <location>
        <begin position="55"/>
        <end position="135"/>
    </location>
</feature>
<organism evidence="2 3">
    <name type="scientific">Bambusicola thoracicus</name>
    <name type="common">Chinese bamboo-partridge</name>
    <name type="synonym">Perdix thoracica</name>
    <dbReference type="NCBI Taxonomy" id="9083"/>
    <lineage>
        <taxon>Eukaryota</taxon>
        <taxon>Metazoa</taxon>
        <taxon>Chordata</taxon>
        <taxon>Craniata</taxon>
        <taxon>Vertebrata</taxon>
        <taxon>Euteleostomi</taxon>
        <taxon>Archelosauria</taxon>
        <taxon>Archosauria</taxon>
        <taxon>Dinosauria</taxon>
        <taxon>Saurischia</taxon>
        <taxon>Theropoda</taxon>
        <taxon>Coelurosauria</taxon>
        <taxon>Aves</taxon>
        <taxon>Neognathae</taxon>
        <taxon>Galloanserae</taxon>
        <taxon>Galliformes</taxon>
        <taxon>Phasianidae</taxon>
        <taxon>Perdicinae</taxon>
        <taxon>Bambusicola</taxon>
    </lineage>
</organism>
<proteinExistence type="predicted"/>
<protein>
    <recommendedName>
        <fullName evidence="4">RanBD1 domain-containing protein</fullName>
    </recommendedName>
</protein>
<reference evidence="2 3" key="1">
    <citation type="submission" date="2018-01" db="EMBL/GenBank/DDBJ databases">
        <title>Comparison of the Chinese Bamboo Partridge and Red Junglefowl genome sequences highlights the importance of demography in genome evolution.</title>
        <authorList>
            <person name="Tiley G.P."/>
            <person name="Kimball R.T."/>
            <person name="Braun E.L."/>
            <person name="Burleigh J.G."/>
        </authorList>
    </citation>
    <scope>NUCLEOTIDE SEQUENCE [LARGE SCALE GENOMIC DNA]</scope>
    <source>
        <strain evidence="2">RTK389</strain>
        <tissue evidence="2">Blood</tissue>
    </source>
</reference>
<feature type="compositionally biased region" description="Polar residues" evidence="1">
    <location>
        <begin position="62"/>
        <end position="87"/>
    </location>
</feature>